<dbReference type="AlphaFoldDB" id="A0AAD7M326"/>
<keyword evidence="3" id="KW-1185">Reference proteome</keyword>
<proteinExistence type="predicted"/>
<name>A0AAD7M326_QUISA</name>
<comment type="caution">
    <text evidence="2">The sequence shown here is derived from an EMBL/GenBank/DDBJ whole genome shotgun (WGS) entry which is preliminary data.</text>
</comment>
<gene>
    <name evidence="2" type="ORF">O6P43_013102</name>
</gene>
<sequence length="187" mass="20776">MCVEHVVDIVIVVKPAPYVPVDNLFEEENNEEYNSTEEENTQGDKGADSDSEQFFDDFDHNANSLFHKSQMPPDKPTASSMCQHSKPNLFTTLTALSPLILGSRITTISGQCKLVIVLITLLKLSLAVPRQFHEKIRIKQTGQRRIMSPPITPLKILSIPPPALVNRLPFLNSIQSPYGFSFSSPAA</sequence>
<feature type="region of interest" description="Disordered" evidence="1">
    <location>
        <begin position="28"/>
        <end position="53"/>
    </location>
</feature>
<reference evidence="2" key="1">
    <citation type="journal article" date="2023" name="Science">
        <title>Elucidation of the pathway for biosynthesis of saponin adjuvants from the soapbark tree.</title>
        <authorList>
            <person name="Reed J."/>
            <person name="Orme A."/>
            <person name="El-Demerdash A."/>
            <person name="Owen C."/>
            <person name="Martin L.B.B."/>
            <person name="Misra R.C."/>
            <person name="Kikuchi S."/>
            <person name="Rejzek M."/>
            <person name="Martin A.C."/>
            <person name="Harkess A."/>
            <person name="Leebens-Mack J."/>
            <person name="Louveau T."/>
            <person name="Stephenson M.J."/>
            <person name="Osbourn A."/>
        </authorList>
    </citation>
    <scope>NUCLEOTIDE SEQUENCE</scope>
    <source>
        <strain evidence="2">S10</strain>
    </source>
</reference>
<evidence type="ECO:0000313" key="2">
    <source>
        <dbReference type="EMBL" id="KAJ7969095.1"/>
    </source>
</evidence>
<dbReference type="KEGG" id="qsa:O6P43_013102"/>
<evidence type="ECO:0000313" key="3">
    <source>
        <dbReference type="Proteomes" id="UP001163823"/>
    </source>
</evidence>
<organism evidence="2 3">
    <name type="scientific">Quillaja saponaria</name>
    <name type="common">Soap bark tree</name>
    <dbReference type="NCBI Taxonomy" id="32244"/>
    <lineage>
        <taxon>Eukaryota</taxon>
        <taxon>Viridiplantae</taxon>
        <taxon>Streptophyta</taxon>
        <taxon>Embryophyta</taxon>
        <taxon>Tracheophyta</taxon>
        <taxon>Spermatophyta</taxon>
        <taxon>Magnoliopsida</taxon>
        <taxon>eudicotyledons</taxon>
        <taxon>Gunneridae</taxon>
        <taxon>Pentapetalae</taxon>
        <taxon>rosids</taxon>
        <taxon>fabids</taxon>
        <taxon>Fabales</taxon>
        <taxon>Quillajaceae</taxon>
        <taxon>Quillaja</taxon>
    </lineage>
</organism>
<protein>
    <submittedName>
        <fullName evidence="2">Uncharacterized protein</fullName>
    </submittedName>
</protein>
<feature type="compositionally biased region" description="Acidic residues" evidence="1">
    <location>
        <begin position="28"/>
        <end position="41"/>
    </location>
</feature>
<dbReference type="EMBL" id="JARAOO010000005">
    <property type="protein sequence ID" value="KAJ7969095.1"/>
    <property type="molecule type" value="Genomic_DNA"/>
</dbReference>
<evidence type="ECO:0000256" key="1">
    <source>
        <dbReference type="SAM" id="MobiDB-lite"/>
    </source>
</evidence>
<dbReference type="Proteomes" id="UP001163823">
    <property type="component" value="Chromosome 5"/>
</dbReference>
<accession>A0AAD7M326</accession>